<comment type="similarity">
    <text evidence="2">Belongs to the major facilitator superfamily. Sodium/anion cotransporter family.</text>
</comment>
<feature type="transmembrane region" description="Helical" evidence="12">
    <location>
        <begin position="1081"/>
        <end position="1102"/>
    </location>
</feature>
<evidence type="ECO:0000256" key="5">
    <source>
        <dbReference type="ARBA" id="ARBA00022847"/>
    </source>
</evidence>
<feature type="transmembrane region" description="Helical" evidence="12">
    <location>
        <begin position="1184"/>
        <end position="1209"/>
    </location>
</feature>
<feature type="transmembrane region" description="Helical" evidence="12">
    <location>
        <begin position="2033"/>
        <end position="2053"/>
    </location>
</feature>
<feature type="domain" description="Major facilitator superfamily (MFS) profile" evidence="13">
    <location>
        <begin position="910"/>
        <end position="1339"/>
    </location>
</feature>
<accession>A0A482V8Y5</accession>
<evidence type="ECO:0000256" key="10">
    <source>
        <dbReference type="ARBA" id="ARBA00054632"/>
    </source>
</evidence>
<feature type="transmembrane region" description="Helical" evidence="12">
    <location>
        <begin position="106"/>
        <end position="126"/>
    </location>
</feature>
<dbReference type="InterPro" id="IPR050382">
    <property type="entry name" value="MFS_Na/Anion_cotransporter"/>
</dbReference>
<feature type="transmembrane region" description="Helical" evidence="12">
    <location>
        <begin position="1627"/>
        <end position="1645"/>
    </location>
</feature>
<feature type="transmembrane region" description="Helical" evidence="12">
    <location>
        <begin position="138"/>
        <end position="156"/>
    </location>
</feature>
<feature type="transmembrane region" description="Helical" evidence="12">
    <location>
        <begin position="1803"/>
        <end position="1822"/>
    </location>
</feature>
<feature type="domain" description="Major facilitator superfamily (MFS) profile" evidence="13">
    <location>
        <begin position="34"/>
        <end position="456"/>
    </location>
</feature>
<feature type="transmembrane region" description="Helical" evidence="12">
    <location>
        <begin position="2343"/>
        <end position="2362"/>
    </location>
</feature>
<evidence type="ECO:0000256" key="6">
    <source>
        <dbReference type="ARBA" id="ARBA00022989"/>
    </source>
</evidence>
<feature type="transmembrane region" description="Helical" evidence="12">
    <location>
        <begin position="2248"/>
        <end position="2268"/>
    </location>
</feature>
<feature type="transmembrane region" description="Helical" evidence="12">
    <location>
        <begin position="642"/>
        <end position="663"/>
    </location>
</feature>
<dbReference type="GO" id="GO:0006820">
    <property type="term" value="P:monoatomic anion transport"/>
    <property type="evidence" value="ECO:0007669"/>
    <property type="project" value="TreeGrafter"/>
</dbReference>
<dbReference type="FunFam" id="1.20.1250.20:FF:000144">
    <property type="entry name" value="Picot, isoform B"/>
    <property type="match status" value="6"/>
</dbReference>
<dbReference type="Gene3D" id="1.20.1250.20">
    <property type="entry name" value="MFS general substrate transporter like domains"/>
    <property type="match status" value="11"/>
</dbReference>
<organism evidence="14 15">
    <name type="scientific">Asbolus verrucosus</name>
    <name type="common">Desert ironclad beetle</name>
    <dbReference type="NCBI Taxonomy" id="1661398"/>
    <lineage>
        <taxon>Eukaryota</taxon>
        <taxon>Metazoa</taxon>
        <taxon>Ecdysozoa</taxon>
        <taxon>Arthropoda</taxon>
        <taxon>Hexapoda</taxon>
        <taxon>Insecta</taxon>
        <taxon>Pterygota</taxon>
        <taxon>Neoptera</taxon>
        <taxon>Endopterygota</taxon>
        <taxon>Coleoptera</taxon>
        <taxon>Polyphaga</taxon>
        <taxon>Cucujiformia</taxon>
        <taxon>Tenebrionidae</taxon>
        <taxon>Pimeliinae</taxon>
        <taxon>Asbolus</taxon>
    </lineage>
</organism>
<keyword evidence="5" id="KW-0769">Symport</keyword>
<feature type="transmembrane region" description="Helical" evidence="12">
    <location>
        <begin position="1689"/>
        <end position="1710"/>
    </location>
</feature>
<evidence type="ECO:0000256" key="4">
    <source>
        <dbReference type="ARBA" id="ARBA00022692"/>
    </source>
</evidence>
<feature type="transmembrane region" description="Helical" evidence="12">
    <location>
        <begin position="2313"/>
        <end position="2331"/>
    </location>
</feature>
<evidence type="ECO:0000259" key="13">
    <source>
        <dbReference type="PROSITE" id="PS50850"/>
    </source>
</evidence>
<feature type="transmembrane region" description="Helical" evidence="12">
    <location>
        <begin position="1877"/>
        <end position="1897"/>
    </location>
</feature>
<keyword evidence="8 12" id="KW-0472">Membrane</keyword>
<feature type="transmembrane region" description="Helical" evidence="12">
    <location>
        <begin position="1495"/>
        <end position="1516"/>
    </location>
</feature>
<feature type="transmembrane region" description="Helical" evidence="12">
    <location>
        <begin position="34"/>
        <end position="59"/>
    </location>
</feature>
<keyword evidence="9" id="KW-0739">Sodium transport</keyword>
<evidence type="ECO:0000256" key="12">
    <source>
        <dbReference type="SAM" id="Phobius"/>
    </source>
</evidence>
<feature type="domain" description="Major facilitator superfamily (MFS) profile" evidence="13">
    <location>
        <begin position="1356"/>
        <end position="1781"/>
    </location>
</feature>
<feature type="transmembrane region" description="Helical" evidence="12">
    <location>
        <begin position="1970"/>
        <end position="1990"/>
    </location>
</feature>
<feature type="transmembrane region" description="Helical" evidence="12">
    <location>
        <begin position="1246"/>
        <end position="1266"/>
    </location>
</feature>
<feature type="transmembrane region" description="Helical" evidence="12">
    <location>
        <begin position="2480"/>
        <end position="2499"/>
    </location>
</feature>
<dbReference type="GO" id="GO:0015293">
    <property type="term" value="F:symporter activity"/>
    <property type="evidence" value="ECO:0007669"/>
    <property type="project" value="UniProtKB-KW"/>
</dbReference>
<keyword evidence="15" id="KW-1185">Reference proteome</keyword>
<evidence type="ECO:0000256" key="2">
    <source>
        <dbReference type="ARBA" id="ARBA00008586"/>
    </source>
</evidence>
<feature type="transmembrane region" description="Helical" evidence="12">
    <location>
        <begin position="2169"/>
        <end position="2187"/>
    </location>
</feature>
<evidence type="ECO:0000256" key="11">
    <source>
        <dbReference type="ARBA" id="ARBA00068450"/>
    </source>
</evidence>
<feature type="transmembrane region" description="Helical" evidence="12">
    <location>
        <begin position="2443"/>
        <end position="2460"/>
    </location>
</feature>
<feature type="transmembrane region" description="Helical" evidence="12">
    <location>
        <begin position="2125"/>
        <end position="2143"/>
    </location>
</feature>
<feature type="transmembrane region" description="Helical" evidence="12">
    <location>
        <begin position="2506"/>
        <end position="2525"/>
    </location>
</feature>
<dbReference type="GO" id="GO:0016020">
    <property type="term" value="C:membrane"/>
    <property type="evidence" value="ECO:0007669"/>
    <property type="project" value="UniProtKB-SubCell"/>
</dbReference>
<name>A0A482V8Y5_ASBVE</name>
<dbReference type="SUPFAM" id="SSF103473">
    <property type="entry name" value="MFS general substrate transporter"/>
    <property type="match status" value="6"/>
</dbReference>
<feature type="transmembrane region" description="Helical" evidence="12">
    <location>
        <begin position="1665"/>
        <end position="1682"/>
    </location>
</feature>
<feature type="transmembrane region" description="Helical" evidence="12">
    <location>
        <begin position="200"/>
        <end position="218"/>
    </location>
</feature>
<evidence type="ECO:0000313" key="15">
    <source>
        <dbReference type="Proteomes" id="UP000292052"/>
    </source>
</evidence>
<feature type="transmembrane region" description="Helical" evidence="12">
    <location>
        <begin position="1523"/>
        <end position="1543"/>
    </location>
</feature>
<feature type="transmembrane region" description="Helical" evidence="12">
    <location>
        <begin position="364"/>
        <end position="385"/>
    </location>
</feature>
<feature type="transmembrane region" description="Helical" evidence="12">
    <location>
        <begin position="1137"/>
        <end position="1164"/>
    </location>
</feature>
<feature type="transmembrane region" description="Helical" evidence="12">
    <location>
        <begin position="1938"/>
        <end position="1958"/>
    </location>
</feature>
<feature type="transmembrane region" description="Helical" evidence="12">
    <location>
        <begin position="168"/>
        <end position="194"/>
    </location>
</feature>
<keyword evidence="3" id="KW-0813">Transport</keyword>
<feature type="transmembrane region" description="Helical" evidence="12">
    <location>
        <begin position="617"/>
        <end position="636"/>
    </location>
</feature>
<reference evidence="14 15" key="1">
    <citation type="submission" date="2017-03" db="EMBL/GenBank/DDBJ databases">
        <title>Genome of the blue death feigning beetle - Asbolus verrucosus.</title>
        <authorList>
            <person name="Rider S.D."/>
        </authorList>
    </citation>
    <scope>NUCLEOTIDE SEQUENCE [LARGE SCALE GENOMIC DNA]</scope>
    <source>
        <strain evidence="14">Butters</strain>
        <tissue evidence="14">Head and leg muscle</tissue>
    </source>
</reference>
<dbReference type="PANTHER" id="PTHR11662">
    <property type="entry name" value="SOLUTE CARRIER FAMILY 17"/>
    <property type="match status" value="1"/>
</dbReference>
<evidence type="ECO:0000256" key="8">
    <source>
        <dbReference type="ARBA" id="ARBA00023136"/>
    </source>
</evidence>
<gene>
    <name evidence="14" type="ORF">BDFB_001228</name>
</gene>
<comment type="caution">
    <text evidence="14">The sequence shown here is derived from an EMBL/GenBank/DDBJ whole genome shotgun (WGS) entry which is preliminary data.</text>
</comment>
<dbReference type="OrthoDB" id="2985014at2759"/>
<feature type="transmembrane region" description="Helical" evidence="12">
    <location>
        <begin position="809"/>
        <end position="831"/>
    </location>
</feature>
<feature type="transmembrane region" description="Helical" evidence="12">
    <location>
        <begin position="1586"/>
        <end position="1606"/>
    </location>
</feature>
<feature type="transmembrane region" description="Helical" evidence="12">
    <location>
        <begin position="433"/>
        <end position="451"/>
    </location>
</feature>
<sequence length="2569" mass="282245">MRCGQGHGRLCNKYVNPHIDVFAETCFGVRHVQVLLNFLLTFIAYGIRVNLSVGIVAMTTESSSNPTVPVYKDWHDKSIVLSSFFWGYIIPQIGAGQLAKKFGPKWFLVGTMSVCSFFSLALPLMAETMGSRGVMASRALQGFCQGFIFPSIHNLLSHWVPIRERSRLGTFVYAGGSLGTVVSMIVTGLISASWQGWPMVFYVYGGIGLIWAVAMAILGSNKPSESKTISEKEKNYIESSLGNGDNKKPLPTPWKEIMTSLPVWAILIAHCGQNWGFWTLMTEIPLYMSHVMNFQIKSNSYLSALPYFILWILSFIFSAIADYLIIRKCATIGATRKIFNSIGLIIPAVALVFLGFMNEEYKNLAILLLIIAVSMNSAIYSGYNVNHMDISPNHSGTLMGITNCISNIFSLLAPLFVQIVVTDEKDTTQWQTVFYVASIIYVVSDIFFVVYGSGEVQEWNDEISTKENDEKYTVTKEEEFFFLFLASVVAYGVRTNMSVGIIAMMSDNPPDPSISTYPEWTEKETILSSFFWGYVIPQISAGQLVKKFGPKWFLAATMFINSLFTLLIPLMAEEAGEVGVIACRVIQGLNQGFLYPSVHNLISKWTPAAERSQVASFVYAGGPLGTVIALPVTGVISSSSVGWPVAFYLYGGLGIGWSILWGLMGADSPAKHGGISDEEKQYIEGGIVSEEEKKELPTPWTSIFTSMPFIAILVAHCGQNWGFWTLLTEIPSYMDNIMEYNIKDNSLLSALPYFVLWILSFLFSPLADFLINRQYLATAAVRKIYTTVGLTIPAIALLCLSFVDSGQKDLAMVLLVIAVGFNAAIFSGFLVNHIDLSPNHAGILMGITNTVSNVFSIVAPLIVKVIPYEETDPVLWRYVFCIAAGIYVVASIVYIIYASGEIQSWNEDQLLGLRHVQFFLLFLSTIMAYGVRTNMSVGIIAMMSDDPPDPSIPTYPEWTQKEIILSAFFWGYVIPQIGAGQIAKKFGPKWFLAVTMFLNSLFTLLIPVMAINVGQGGVIACRIIQGLNQGFLFPSIHNLLGKWTPLQERSKIASFVYTGGPLGTVIALPITGVIANSSVGWPVAFYLYGGLGIGWSVLWSFIGADSPEKHGRISEEERRYIEGDAVNEEKKTLPTPWLSIFTSMPFIAILVTHCGQNWGFWTLLTEIPSYMEKIMKYDIKDNSLLSALPYFILWILSFFFSPLADFLIVRRYLSIGNVRKIFNSVGLMIPAIALVCLGFVDSEQKDLALALLVIAVGFNAAIFSGFNVNHIDLSPNHAGILMGITNSLSNIFSIIAPLAIEVIPYEQTDPILWRYVFCIAAGIYVVTDLFYVFFASGEVQPWNEDLEEKLIGVRHFQFVLMFLTLLIFFGIRTSLSVAIISMTEDTPPDPSIPTYPDWDNTDIILSSFFWGYIIPQTGAGQLSEYFGPKWFLVATMTIGSIFHVIIPSMAASLGSSGVIICRVVQGLNQAFLYPSLHNLISRWTPLYERSKMSNFVYGGSSLGIAISMPVIGAICGSKLGWPAAFYLYGGLGLGWSLVFAIFAENSPSTHKSVSEEERIYIQSSNSVTHNIAKKVPTPWRSIITSLPVWGILFAGCSQCWGAFTLLTEIPSYMSNIMGFDISDNSQLSALPYIAQFLMGLITAPISDRLITNKVATITTMRKCFNSLGTFIPATALIALAFVDSSQRDLATGLLIVAVGSTACTQSGYLVNLIDVAPNHAGTLLGMVNGTNNIFSILGPLTVGLLGSDKKDPVLWRKVFLLTAGIYIAGGVFYDLFTSGEVQPWNNIEEQKTEKEKLIGVRHFQFAIIFFTVLIFFVIRTSLSVAIISMTEETPPDPSIPTYPEWDNTDVILSSFFWGYIVPQAGAGQLSEYFGPKWFLVLTTAICSIFHIIVPSMAGSLGSTGVMVCRVIQGLSQGFLYPCLNNLISQWTPIYERAVIANFVYGGSPLGIAISMPLTGAISSSKMGWPAAFYLFGGLGLVWALVFAIFAENTPSTHKNISDEEKIYIESNNYITHNTTKKVPTPWKSIFTSLPFWAILVSGCAQCYGAFTLLTEIPGYMSNIMVGSNALTQSGFMVNIIDIAPNHAGTLFGIMNGTSNIFSILGPLAVGILGSDKRDPVLWRKVFLITAGIYIAAEIFYDIFTSGEVQPWNDIDEQKTEKSASPKNLIGVRHLQFALMFFTLLIFYGHRTSLSVAIIAMTEETPPDPSIPTYPQWDNTDTILSSFFWGYLIPPVGAGQLSEYFGPKWFLFVTMIVGSLFHILVPTMAASLGPTGVIVCRVIQGLNQGFLYPSIHNLISKWSPLYERSTTSSVVYGGSTLGIAVSMILTGVICEAKMGWPAAFYLYGGCGIAWAVIFVVFGSNMPSEHRGISQEEKSYIESSNPVNSEKKKISTPWKSIATSLPFWAILITSFGQFWGTFTLLTEIPSYMSEIMNFDIESNSLLSALPYFAMLIVSLMVGPIADKLISSRILKVGTTRKFFNGLGTLLPAITLFVLGFVDGTETNLATALLVVAVGTTGFLQSGSTVNIIDLAPNHAGTLLGICNGTSTIFSILAPLTVGFLGSDKVRT</sequence>
<dbReference type="PANTHER" id="PTHR11662:SF280">
    <property type="entry name" value="FI21844P1-RELATED"/>
    <property type="match status" value="1"/>
</dbReference>
<feature type="transmembrane region" description="Helical" evidence="12">
    <location>
        <begin position="963"/>
        <end position="983"/>
    </location>
</feature>
<dbReference type="PROSITE" id="PS00217">
    <property type="entry name" value="SUGAR_TRANSPORT_2"/>
    <property type="match status" value="1"/>
</dbReference>
<feature type="transmembrane region" description="Helical" evidence="12">
    <location>
        <begin position="918"/>
        <end position="943"/>
    </location>
</feature>
<evidence type="ECO:0000256" key="9">
    <source>
        <dbReference type="ARBA" id="ARBA00023201"/>
    </source>
</evidence>
<feature type="domain" description="Major facilitator superfamily (MFS) profile" evidence="13">
    <location>
        <begin position="479"/>
        <end position="902"/>
    </location>
</feature>
<dbReference type="InterPro" id="IPR011701">
    <property type="entry name" value="MFS"/>
</dbReference>
<evidence type="ECO:0000256" key="3">
    <source>
        <dbReference type="ARBA" id="ARBA00022448"/>
    </source>
</evidence>
<feature type="transmembrane region" description="Helical" evidence="12">
    <location>
        <begin position="480"/>
        <end position="505"/>
    </location>
</feature>
<keyword evidence="9" id="KW-0406">Ion transport</keyword>
<comment type="function">
    <text evidence="10">May be an inorganic phosphate cotransporter.</text>
</comment>
<comment type="subcellular location">
    <subcellularLocation>
        <location evidence="1">Membrane</location>
        <topology evidence="1">Multi-pass membrane protein</topology>
    </subcellularLocation>
</comment>
<feature type="transmembrane region" description="Helical" evidence="12">
    <location>
        <begin position="783"/>
        <end position="803"/>
    </location>
</feature>
<dbReference type="Pfam" id="PF07690">
    <property type="entry name" value="MFS_1"/>
    <property type="match status" value="6"/>
</dbReference>
<dbReference type="InterPro" id="IPR020846">
    <property type="entry name" value="MFS_dom"/>
</dbReference>
<feature type="transmembrane region" description="Helical" evidence="12">
    <location>
        <begin position="843"/>
        <end position="863"/>
    </location>
</feature>
<feature type="transmembrane region" description="Helical" evidence="12">
    <location>
        <begin position="1722"/>
        <end position="1746"/>
    </location>
</feature>
<feature type="domain" description="Major facilitator superfamily (MFS) profile" evidence="13">
    <location>
        <begin position="2175"/>
        <end position="2569"/>
    </location>
</feature>
<feature type="transmembrane region" description="Helical" evidence="12">
    <location>
        <begin position="1278"/>
        <end position="1300"/>
    </location>
</feature>
<evidence type="ECO:0000256" key="1">
    <source>
        <dbReference type="ARBA" id="ARBA00004141"/>
    </source>
</evidence>
<feature type="transmembrane region" description="Helical" evidence="12">
    <location>
        <begin position="552"/>
        <end position="572"/>
    </location>
</feature>
<feature type="transmembrane region" description="Helical" evidence="12">
    <location>
        <begin position="1221"/>
        <end position="1240"/>
    </location>
</feature>
<feature type="transmembrane region" description="Helical" evidence="12">
    <location>
        <begin position="990"/>
        <end position="1011"/>
    </location>
</feature>
<dbReference type="FunFam" id="1.20.1250.20:FF:000003">
    <property type="entry name" value="Solute carrier family 17 member 3"/>
    <property type="match status" value="5"/>
</dbReference>
<dbReference type="EMBL" id="QDEB01127025">
    <property type="protein sequence ID" value="RZB39599.1"/>
    <property type="molecule type" value="Genomic_DNA"/>
</dbReference>
<dbReference type="PROSITE" id="PS50850">
    <property type="entry name" value="MFS"/>
    <property type="match status" value="5"/>
</dbReference>
<dbReference type="GO" id="GO:0006814">
    <property type="term" value="P:sodium ion transport"/>
    <property type="evidence" value="ECO:0007669"/>
    <property type="project" value="UniProtKB-KW"/>
</dbReference>
<keyword evidence="7" id="KW-0915">Sodium</keyword>
<dbReference type="STRING" id="1661398.A0A482V8Y5"/>
<feature type="transmembrane region" description="Helical" evidence="12">
    <location>
        <begin position="301"/>
        <end position="326"/>
    </location>
</feature>
<feature type="transmembrane region" description="Helical" evidence="12">
    <location>
        <begin position="2090"/>
        <end position="2113"/>
    </location>
</feature>
<feature type="transmembrane region" description="Helical" evidence="12">
    <location>
        <begin position="2403"/>
        <end position="2423"/>
    </location>
</feature>
<protein>
    <recommendedName>
        <fullName evidence="11">Putative inorganic phosphate cotransporter</fullName>
    </recommendedName>
</protein>
<feature type="transmembrane region" description="Helical" evidence="12">
    <location>
        <begin position="1358"/>
        <end position="1383"/>
    </location>
</feature>
<feature type="transmembrane region" description="Helical" evidence="12">
    <location>
        <begin position="1758"/>
        <end position="1776"/>
    </location>
</feature>
<feature type="transmembrane region" description="Helical" evidence="12">
    <location>
        <begin position="875"/>
        <end position="897"/>
    </location>
</feature>
<keyword evidence="4 12" id="KW-0812">Transmembrane</keyword>
<feature type="transmembrane region" description="Helical" evidence="12">
    <location>
        <begin position="1430"/>
        <end position="1450"/>
    </location>
</feature>
<dbReference type="Proteomes" id="UP000292052">
    <property type="component" value="Unassembled WGS sequence"/>
</dbReference>
<evidence type="ECO:0000256" key="7">
    <source>
        <dbReference type="ARBA" id="ARBA00023053"/>
    </source>
</evidence>
<dbReference type="InterPro" id="IPR036259">
    <property type="entry name" value="MFS_trans_sf"/>
</dbReference>
<feature type="transmembrane region" description="Helical" evidence="12">
    <location>
        <begin position="1052"/>
        <end position="1075"/>
    </location>
</feature>
<feature type="transmembrane region" description="Helical" evidence="12">
    <location>
        <begin position="2537"/>
        <end position="2563"/>
    </location>
</feature>
<feature type="transmembrane region" description="Helical" evidence="12">
    <location>
        <begin position="747"/>
        <end position="771"/>
    </location>
</feature>
<proteinExistence type="inferred from homology"/>
<evidence type="ECO:0000313" key="14">
    <source>
        <dbReference type="EMBL" id="RZB39599.1"/>
    </source>
</evidence>
<dbReference type="CDD" id="cd17318">
    <property type="entry name" value="MFS_SLC17"/>
    <property type="match status" value="3"/>
</dbReference>
<feature type="transmembrane region" description="Helical" evidence="12">
    <location>
        <begin position="261"/>
        <end position="281"/>
    </location>
</feature>
<dbReference type="InterPro" id="IPR005829">
    <property type="entry name" value="Sugar_transporter_CS"/>
</dbReference>
<keyword evidence="6 12" id="KW-1133">Transmembrane helix</keyword>
<feature type="transmembrane region" description="Helical" evidence="12">
    <location>
        <begin position="397"/>
        <end position="421"/>
    </location>
</feature>
<feature type="transmembrane region" description="Helical" evidence="12">
    <location>
        <begin position="1312"/>
        <end position="1337"/>
    </location>
</feature>
<feature type="transmembrane region" description="Helical" evidence="12">
    <location>
        <begin position="79"/>
        <end position="99"/>
    </location>
</feature>
<feature type="transmembrane region" description="Helical" evidence="12">
    <location>
        <begin position="338"/>
        <end position="358"/>
    </location>
</feature>